<dbReference type="Gene3D" id="2.60.40.1090">
    <property type="entry name" value="Fimbrial-type adhesion domain"/>
    <property type="match status" value="1"/>
</dbReference>
<dbReference type="EMBL" id="JAMGZK010000040">
    <property type="protein sequence ID" value="MCU6663649.1"/>
    <property type="molecule type" value="Genomic_DNA"/>
</dbReference>
<feature type="signal peptide" evidence="5">
    <location>
        <begin position="1"/>
        <end position="22"/>
    </location>
</feature>
<keyword evidence="8" id="KW-1185">Reference proteome</keyword>
<evidence type="ECO:0000256" key="5">
    <source>
        <dbReference type="SAM" id="SignalP"/>
    </source>
</evidence>
<proteinExistence type="inferred from homology"/>
<dbReference type="GO" id="GO:0043709">
    <property type="term" value="P:cell adhesion involved in single-species biofilm formation"/>
    <property type="evidence" value="ECO:0007669"/>
    <property type="project" value="TreeGrafter"/>
</dbReference>
<dbReference type="InterPro" id="IPR036937">
    <property type="entry name" value="Adhesion_dom_fimbrial_sf"/>
</dbReference>
<dbReference type="Pfam" id="PF00419">
    <property type="entry name" value="Fimbrial"/>
    <property type="match status" value="1"/>
</dbReference>
<gene>
    <name evidence="7" type="ORF">M8014_04715</name>
</gene>
<dbReference type="PANTHER" id="PTHR33420:SF3">
    <property type="entry name" value="FIMBRIAL SUBUNIT ELFA"/>
    <property type="match status" value="1"/>
</dbReference>
<comment type="caution">
    <text evidence="7">The sequence shown here is derived from an EMBL/GenBank/DDBJ whole genome shotgun (WGS) entry which is preliminary data.</text>
</comment>
<dbReference type="InterPro" id="IPR050263">
    <property type="entry name" value="Bact_Fimbrial_Adh_Pro"/>
</dbReference>
<sequence length="190" mass="19397">MKKTIVAVMVAASAVVSAQALALNTAEVTVLGEVNDSATSCVVTPTGTLNNGIVRLATVTTTEANSKEANTLFKAQKFGFEVKDCALGSANADKVNGLTVAVNGTTSSDANILENTAEGGAENIGIGMEKVSDASRISFNGTSMAETYTVGKVTKLDYTAGYVKVNASNSVTEGPVKGIATFTIDYTVAP</sequence>
<evidence type="ECO:0000259" key="6">
    <source>
        <dbReference type="Pfam" id="PF00419"/>
    </source>
</evidence>
<dbReference type="SUPFAM" id="SSF49401">
    <property type="entry name" value="Bacterial adhesins"/>
    <property type="match status" value="1"/>
</dbReference>
<evidence type="ECO:0000313" key="8">
    <source>
        <dbReference type="Proteomes" id="UP001063816"/>
    </source>
</evidence>
<dbReference type="Proteomes" id="UP001063816">
    <property type="component" value="Unassembled WGS sequence"/>
</dbReference>
<comment type="similarity">
    <text evidence="2">Belongs to the fimbrial protein family.</text>
</comment>
<protein>
    <submittedName>
        <fullName evidence="7">Fimbrial protein</fullName>
    </submittedName>
</protein>
<comment type="subcellular location">
    <subcellularLocation>
        <location evidence="1">Fimbrium</location>
    </subcellularLocation>
</comment>
<dbReference type="InterPro" id="IPR000259">
    <property type="entry name" value="Adhesion_dom_fimbrial"/>
</dbReference>
<evidence type="ECO:0000313" key="7">
    <source>
        <dbReference type="EMBL" id="MCU6663649.1"/>
    </source>
</evidence>
<dbReference type="RefSeq" id="WP_271281389.1">
    <property type="nucleotide sequence ID" value="NZ_JAMGZK010000040.1"/>
</dbReference>
<accession>A0A9J6PYA3</accession>
<feature type="domain" description="Fimbrial-type adhesion" evidence="6">
    <location>
        <begin position="32"/>
        <end position="186"/>
    </location>
</feature>
<dbReference type="GO" id="GO:0009289">
    <property type="term" value="C:pilus"/>
    <property type="evidence" value="ECO:0007669"/>
    <property type="project" value="UniProtKB-SubCell"/>
</dbReference>
<evidence type="ECO:0000256" key="4">
    <source>
        <dbReference type="ARBA" id="ARBA00023263"/>
    </source>
</evidence>
<reference evidence="7" key="1">
    <citation type="submission" date="2022-05" db="EMBL/GenBank/DDBJ databases">
        <title>Description of a novel species of Leclercia; Leclercia tamurae and the Proposal for a Novel Genus Silvania gen. nov. Containing Two Novel Species Silvania hatchlandensis sp. nov. and Silvania confinis sp. nov. Isolated from the Rhizosphere of Oak.</title>
        <authorList>
            <person name="Maddock D.W."/>
            <person name="Brady C.L."/>
            <person name="Denman S."/>
            <person name="Arnold D."/>
        </authorList>
    </citation>
    <scope>NUCLEOTIDE SEQUENCE</scope>
    <source>
        <strain evidence="7">H19S6</strain>
    </source>
</reference>
<evidence type="ECO:0000256" key="3">
    <source>
        <dbReference type="ARBA" id="ARBA00022729"/>
    </source>
</evidence>
<evidence type="ECO:0000256" key="2">
    <source>
        <dbReference type="ARBA" id="ARBA00006671"/>
    </source>
</evidence>
<keyword evidence="4" id="KW-0281">Fimbrium</keyword>
<dbReference type="AlphaFoldDB" id="A0A9J6PYA3"/>
<evidence type="ECO:0000256" key="1">
    <source>
        <dbReference type="ARBA" id="ARBA00004561"/>
    </source>
</evidence>
<keyword evidence="3 5" id="KW-0732">Signal</keyword>
<dbReference type="InterPro" id="IPR008966">
    <property type="entry name" value="Adhesion_dom_sf"/>
</dbReference>
<name>A0A9J6PYA3_9ENTR</name>
<dbReference type="PANTHER" id="PTHR33420">
    <property type="entry name" value="FIMBRIAL SUBUNIT ELFA-RELATED"/>
    <property type="match status" value="1"/>
</dbReference>
<organism evidence="7 8">
    <name type="scientific">Silvania hatchlandensis</name>
    <dbReference type="NCBI Taxonomy" id="2926469"/>
    <lineage>
        <taxon>Bacteria</taxon>
        <taxon>Pseudomonadati</taxon>
        <taxon>Pseudomonadota</taxon>
        <taxon>Gammaproteobacteria</taxon>
        <taxon>Enterobacterales</taxon>
        <taxon>Enterobacteriaceae</taxon>
        <taxon>Silvania</taxon>
    </lineage>
</organism>
<feature type="chain" id="PRO_5039910027" evidence="5">
    <location>
        <begin position="23"/>
        <end position="190"/>
    </location>
</feature>